<evidence type="ECO:0000313" key="2">
    <source>
        <dbReference type="Proteomes" id="UP000051412"/>
    </source>
</evidence>
<dbReference type="STRING" id="1423782.FD32_GL000881"/>
<accession>A0A0R1X6A0</accession>
<name>A0A0R1X6A0_9LACO</name>
<dbReference type="AlphaFoldDB" id="A0A0R1X6A0"/>
<dbReference type="PATRIC" id="fig|1423782.4.peg.911"/>
<dbReference type="PANTHER" id="PTHR35271">
    <property type="entry name" value="ABC TRANSPORTER, SUBSTRATE-BINDING LIPOPROTEIN-RELATED"/>
    <property type="match status" value="1"/>
</dbReference>
<evidence type="ECO:0008006" key="3">
    <source>
        <dbReference type="Google" id="ProtNLM"/>
    </source>
</evidence>
<dbReference type="Gene3D" id="3.40.50.2300">
    <property type="match status" value="2"/>
</dbReference>
<gene>
    <name evidence="1" type="ORF">FD32_GL000881</name>
</gene>
<dbReference type="InterPro" id="IPR028082">
    <property type="entry name" value="Peripla_BP_I"/>
</dbReference>
<dbReference type="EMBL" id="AZGM01000129">
    <property type="protein sequence ID" value="KRM25277.1"/>
    <property type="molecule type" value="Genomic_DNA"/>
</dbReference>
<dbReference type="NCBIfam" id="NF041285">
    <property type="entry name" value="ABC_SBP_TrpX"/>
    <property type="match status" value="1"/>
</dbReference>
<evidence type="ECO:0000313" key="1">
    <source>
        <dbReference type="EMBL" id="KRM25277.1"/>
    </source>
</evidence>
<organism evidence="1 2">
    <name type="scientific">Limosilactobacillus panis DSM 6035</name>
    <dbReference type="NCBI Taxonomy" id="1423782"/>
    <lineage>
        <taxon>Bacteria</taxon>
        <taxon>Bacillati</taxon>
        <taxon>Bacillota</taxon>
        <taxon>Bacilli</taxon>
        <taxon>Lactobacillales</taxon>
        <taxon>Lactobacillaceae</taxon>
        <taxon>Limosilactobacillus</taxon>
    </lineage>
</organism>
<comment type="caution">
    <text evidence="1">The sequence shown here is derived from an EMBL/GenBank/DDBJ whole genome shotgun (WGS) entry which is preliminary data.</text>
</comment>
<dbReference type="SUPFAM" id="SSF53822">
    <property type="entry name" value="Periplasmic binding protein-like I"/>
    <property type="match status" value="1"/>
</dbReference>
<dbReference type="Proteomes" id="UP000051412">
    <property type="component" value="Unassembled WGS sequence"/>
</dbReference>
<proteinExistence type="predicted"/>
<reference evidence="1 2" key="1">
    <citation type="journal article" date="2015" name="Genome Announc.">
        <title>Expanding the biotechnology potential of lactobacilli through comparative genomics of 213 strains and associated genera.</title>
        <authorList>
            <person name="Sun Z."/>
            <person name="Harris H.M."/>
            <person name="McCann A."/>
            <person name="Guo C."/>
            <person name="Argimon S."/>
            <person name="Zhang W."/>
            <person name="Yang X."/>
            <person name="Jeffery I.B."/>
            <person name="Cooney J.C."/>
            <person name="Kagawa T.F."/>
            <person name="Liu W."/>
            <person name="Song Y."/>
            <person name="Salvetti E."/>
            <person name="Wrobel A."/>
            <person name="Rasinkangas P."/>
            <person name="Parkhill J."/>
            <person name="Rea M.C."/>
            <person name="O'Sullivan O."/>
            <person name="Ritari J."/>
            <person name="Douillard F.P."/>
            <person name="Paul Ross R."/>
            <person name="Yang R."/>
            <person name="Briner A.E."/>
            <person name="Felis G.E."/>
            <person name="de Vos W.M."/>
            <person name="Barrangou R."/>
            <person name="Klaenhammer T.R."/>
            <person name="Caufield P.W."/>
            <person name="Cui Y."/>
            <person name="Zhang H."/>
            <person name="O'Toole P.W."/>
        </authorList>
    </citation>
    <scope>NUCLEOTIDE SEQUENCE [LARGE SCALE GENOMIC DNA]</scope>
    <source>
        <strain evidence="1 2">DSM 6035</strain>
    </source>
</reference>
<protein>
    <recommendedName>
        <fullName evidence="3">ABC transporter substrate binding protein</fullName>
    </recommendedName>
</protein>
<sequence>MKRIIGIIITLVVVLGGYLGFSRGQQNRRPVVGVLTMMHHPALDQIYKGFVAGLAAEGYHNGKNIKIEYQNANGDQSNLNQMANKLINDHAKVVMGITTPAAQSLANATKSTPVLMGGIGDPVGSRLVKSMKHPGGNVTGVQSDNPVRQQLTLAKRFLPHAKQLGLIYTSSDPSAEHQAKQMEAAAKQLNIKLRVATIANSNDLNQVSQSLLTYVDGVMVPCDNTIAGSMKVLVKNADTVNKPVFPGADTMVKDGGVASISLDQYGMGKATGKMAAQILKGKRPRDMAVDDYHHGKPVLNLKQVHKLGLKVPAGFTKDAQQHGQVIK</sequence>
<dbReference type="InterPro" id="IPR047776">
    <property type="entry name" value="ABC_SBP_TrpX-like"/>
</dbReference>
<dbReference type="Pfam" id="PF04392">
    <property type="entry name" value="ABC_sub_bind"/>
    <property type="match status" value="1"/>
</dbReference>
<dbReference type="PANTHER" id="PTHR35271:SF1">
    <property type="entry name" value="ABC TRANSPORTER, SUBSTRATE-BINDING LIPOPROTEIN"/>
    <property type="match status" value="1"/>
</dbReference>
<dbReference type="OrthoDB" id="9776955at2"/>
<dbReference type="CDD" id="cd06325">
    <property type="entry name" value="PBP1_ABC_unchar_transporter"/>
    <property type="match status" value="1"/>
</dbReference>
<keyword evidence="2" id="KW-1185">Reference proteome</keyword>
<dbReference type="RefSeq" id="WP_047768468.1">
    <property type="nucleotide sequence ID" value="NZ_AZGM01000129.1"/>
</dbReference>
<dbReference type="InterPro" id="IPR007487">
    <property type="entry name" value="ABC_transpt-TYRBP-like"/>
</dbReference>